<dbReference type="Pfam" id="PF14479">
    <property type="entry name" value="HeLo"/>
    <property type="match status" value="1"/>
</dbReference>
<feature type="region of interest" description="Disordered" evidence="1">
    <location>
        <begin position="721"/>
        <end position="753"/>
    </location>
</feature>
<feature type="region of interest" description="Disordered" evidence="1">
    <location>
        <begin position="810"/>
        <end position="833"/>
    </location>
</feature>
<evidence type="ECO:0000256" key="1">
    <source>
        <dbReference type="SAM" id="MobiDB-lite"/>
    </source>
</evidence>
<feature type="compositionally biased region" description="Polar residues" evidence="1">
    <location>
        <begin position="172"/>
        <end position="186"/>
    </location>
</feature>
<dbReference type="InterPro" id="IPR011009">
    <property type="entry name" value="Kinase-like_dom_sf"/>
</dbReference>
<reference evidence="3" key="1">
    <citation type="journal article" date="2023" name="Genome Biol. Evol.">
        <title>First Whole Genome Sequence and Flow Cytometry Genome Size Data for the Lichen-Forming Fungus Ramalina farinacea (Ascomycota).</title>
        <authorList>
            <person name="Llewellyn T."/>
            <person name="Mian S."/>
            <person name="Hill R."/>
            <person name="Leitch I.J."/>
            <person name="Gaya E."/>
        </authorList>
    </citation>
    <scope>NUCLEOTIDE SEQUENCE</scope>
    <source>
        <strain evidence="3">LIQ254RAFAR</strain>
    </source>
</reference>
<evidence type="ECO:0000259" key="2">
    <source>
        <dbReference type="PROSITE" id="PS50011"/>
    </source>
</evidence>
<protein>
    <recommendedName>
        <fullName evidence="2">Protein kinase domain-containing protein</fullName>
    </recommendedName>
</protein>
<dbReference type="PANTHER" id="PTHR37542:SF2">
    <property type="entry name" value="PROTEIN KINASE DOMAIN-CONTAINING PROTEIN"/>
    <property type="match status" value="1"/>
</dbReference>
<dbReference type="GO" id="GO:0004672">
    <property type="term" value="F:protein kinase activity"/>
    <property type="evidence" value="ECO:0007669"/>
    <property type="project" value="InterPro"/>
</dbReference>
<dbReference type="Proteomes" id="UP001161017">
    <property type="component" value="Unassembled WGS sequence"/>
</dbReference>
<feature type="region of interest" description="Disordered" evidence="1">
    <location>
        <begin position="1149"/>
        <end position="1293"/>
    </location>
</feature>
<feature type="compositionally biased region" description="Low complexity" evidence="1">
    <location>
        <begin position="1184"/>
        <end position="1193"/>
    </location>
</feature>
<keyword evidence="4" id="KW-1185">Reference proteome</keyword>
<organism evidence="3 4">
    <name type="scientific">Ramalina farinacea</name>
    <dbReference type="NCBI Taxonomy" id="258253"/>
    <lineage>
        <taxon>Eukaryota</taxon>
        <taxon>Fungi</taxon>
        <taxon>Dikarya</taxon>
        <taxon>Ascomycota</taxon>
        <taxon>Pezizomycotina</taxon>
        <taxon>Lecanoromycetes</taxon>
        <taxon>OSLEUM clade</taxon>
        <taxon>Lecanoromycetidae</taxon>
        <taxon>Lecanorales</taxon>
        <taxon>Lecanorineae</taxon>
        <taxon>Ramalinaceae</taxon>
        <taxon>Ramalina</taxon>
    </lineage>
</organism>
<dbReference type="InterPro" id="IPR000719">
    <property type="entry name" value="Prot_kinase_dom"/>
</dbReference>
<feature type="domain" description="Protein kinase" evidence="2">
    <location>
        <begin position="191"/>
        <end position="556"/>
    </location>
</feature>
<dbReference type="EMBL" id="JAPUFD010000008">
    <property type="protein sequence ID" value="MDI1489056.1"/>
    <property type="molecule type" value="Genomic_DNA"/>
</dbReference>
<feature type="region of interest" description="Disordered" evidence="1">
    <location>
        <begin position="1095"/>
        <end position="1131"/>
    </location>
</feature>
<gene>
    <name evidence="3" type="ORF">OHK93_008334</name>
</gene>
<dbReference type="InterPro" id="IPR056002">
    <property type="entry name" value="DUF7580"/>
</dbReference>
<dbReference type="PANTHER" id="PTHR37542">
    <property type="entry name" value="HELO DOMAIN-CONTAINING PROTEIN-RELATED"/>
    <property type="match status" value="1"/>
</dbReference>
<feature type="region of interest" description="Disordered" evidence="1">
    <location>
        <begin position="155"/>
        <end position="190"/>
    </location>
</feature>
<dbReference type="PROSITE" id="PS50011">
    <property type="entry name" value="PROTEIN_KINASE_DOM"/>
    <property type="match status" value="1"/>
</dbReference>
<feature type="compositionally biased region" description="Basic residues" evidence="1">
    <location>
        <begin position="724"/>
        <end position="736"/>
    </location>
</feature>
<evidence type="ECO:0000313" key="4">
    <source>
        <dbReference type="Proteomes" id="UP001161017"/>
    </source>
</evidence>
<dbReference type="SUPFAM" id="SSF56112">
    <property type="entry name" value="Protein kinase-like (PK-like)"/>
    <property type="match status" value="1"/>
</dbReference>
<feature type="compositionally biased region" description="Low complexity" evidence="1">
    <location>
        <begin position="1219"/>
        <end position="1235"/>
    </location>
</feature>
<accession>A0AA43QQ53</accession>
<dbReference type="Gene3D" id="1.10.510.10">
    <property type="entry name" value="Transferase(Phosphotransferase) domain 1"/>
    <property type="match status" value="1"/>
</dbReference>
<comment type="caution">
    <text evidence="3">The sequence shown here is derived from an EMBL/GenBank/DDBJ whole genome shotgun (WGS) entry which is preliminary data.</text>
</comment>
<evidence type="ECO:0000313" key="3">
    <source>
        <dbReference type="EMBL" id="MDI1489056.1"/>
    </source>
</evidence>
<name>A0AA43QQ53_9LECA</name>
<feature type="compositionally biased region" description="Basic and acidic residues" evidence="1">
    <location>
        <begin position="1205"/>
        <end position="1214"/>
    </location>
</feature>
<sequence>MDVLRAPFFHRRVTQIYSDTKRFYEQIVQQHVTNPQAAALHQQLRIQKDRLVAWGIEWEDSNAQQGDIDESLDRAGISDLVSSIISSIQELLKDAENVQPSFQPPGQLPDRKGGFLSMPNRQWTAEDLTRLRDLNKSVTVSIDTLCDLSRSTLGMRQSLPPVDRKRKPGMSGPSSKAQSRSSTPVSYSPHLSGASRFGLTNFLKSTRVDMSRLRFPHQTGATDPTPPEYDAVTASADNRKFAFLDADKASEPQHAERQSLGLSLPEVPVLVDYGYSFDSGKVTADLTGLDRYESLILALQGIDDGDSDSLYTGCLRIIGWFQDSSGSSFGFVYEIPVPSPMSSYPASPSTPVTLLSFLQHSGSTDSENTPSLEDRFRLALNLVTNILHTHAKGITHRHINSNNVIFVDNSFQSDVSKPWKEGIIRKPYLVSWDQSDRDATSTAEMHVPRLYRHPESEIGKRSAYKPAYDVYSLGLVLLEIGLWMPIHKLFKSKYTLPKFRLKLRSTYAHKLAGKCGSAYMKVVEYCLRAADKETSLTSTHRLSPDFHQAKRQEDFYWKALKPLERCCLIDYSNEPVVHPFPSMAAAKFSTPNVVASHTVTQAAPTLQVPHERPEECLEADCITSHEGSCPVLVWSYEIPSHIRSYYKQVMMPKLNKMFARAINRWEAYTIMTFMAGETPQTAKPTIYMSCLSIVRATKILEYVNKDQQYFDIKVSVGQTVPSKANKKRGRKVKKKTTAAANAPHGNAGDTVSDEKYQAKPACGASISAFVDEQHLGRATFGGFILADGEPFGMSVHHMLEDQDVDQGLDFVLDNRDSDGNDSGGQPSDSASIPAYQATTHPLDDEFDPSILDHDFSDEDDELFTMGDTLGTPPGGGRDKVVTQPALDDVDSDFFPTEEDKSDEHLQSHSLGYIHASSGRKQVKHGNDSIAHEVDWALFKVCDHRLDARNKIEGGDKFYQKAPTLASFKPHPCQIVAADALGDRQVHAIGATSGLAGGTILPEMVDQKMPGRVFSSTVWRFKGEFGVGGDSGAWIVDNATGAVCGHVTAWNERCAYGILTPMEVMMHDMERTLGKAVALPTSSPTERDSYTDQVIKAPSSHKHRVQPISVHETDEAIDLPNASTTTPTAPRIREDSTADHTLDIGQQFSALSLQQESSVDDTTRPTTVDTDDEDTSDQSSKEDNTISLSTSPALPTSPPQPPRSLGEMKLDDVAERWAQSQMSGTSLSNSTSSHITATNATNTGSIPMCRSGSGGSAASATATATDRRRDRSRVSGMQGVARDCSLGRGLKAPC</sequence>
<dbReference type="Pfam" id="PF24476">
    <property type="entry name" value="DUF7580"/>
    <property type="match status" value="1"/>
</dbReference>
<dbReference type="GO" id="GO:0005524">
    <property type="term" value="F:ATP binding"/>
    <property type="evidence" value="ECO:0007669"/>
    <property type="project" value="InterPro"/>
</dbReference>
<dbReference type="InterPro" id="IPR029498">
    <property type="entry name" value="HeLo_dom"/>
</dbReference>
<proteinExistence type="predicted"/>